<dbReference type="HOGENOM" id="CLU_2938074_0_0_6"/>
<evidence type="ECO:0000313" key="2">
    <source>
        <dbReference type="Proteomes" id="UP000005512"/>
    </source>
</evidence>
<dbReference type="Proteomes" id="UP000005512">
    <property type="component" value="Unassembled WGS sequence"/>
</dbReference>
<comment type="caution">
    <text evidence="1">The sequence shown here is derived from an EMBL/GenBank/DDBJ whole genome shotgun (WGS) entry which is preliminary data.</text>
</comment>
<reference evidence="1" key="1">
    <citation type="submission" date="2009-12" db="EMBL/GenBank/DDBJ databases">
        <authorList>
            <person name="Weinstock G."/>
            <person name="Sodergren E."/>
            <person name="Clifton S."/>
            <person name="Fulton L."/>
            <person name="Fulton B."/>
            <person name="Courtney L."/>
            <person name="Fronick C."/>
            <person name="Harrison M."/>
            <person name="Strong C."/>
            <person name="Farmer C."/>
            <person name="Delahaunty K."/>
            <person name="Markovic C."/>
            <person name="Hall O."/>
            <person name="Minx P."/>
            <person name="Tomlinson C."/>
            <person name="Mitreva M."/>
            <person name="Nelson J."/>
            <person name="Hou S."/>
            <person name="Wollam A."/>
            <person name="Pepin K.H."/>
            <person name="Johnson M."/>
            <person name="Bhonagiri V."/>
            <person name="Nash W.E."/>
            <person name="Warren W."/>
            <person name="Chinwalla A."/>
            <person name="Mardis E.R."/>
            <person name="Wilson R.K."/>
        </authorList>
    </citation>
    <scope>NUCLEOTIDE SEQUENCE [LARGE SCALE GENOMIC DNA]</scope>
    <source>
        <strain evidence="1">DSM 4541</strain>
    </source>
</reference>
<name>D1P6W4_9GAMM</name>
<proteinExistence type="predicted"/>
<dbReference type="AlphaFoldDB" id="D1P6W4"/>
<keyword evidence="2" id="KW-1185">Reference proteome</keyword>
<protein>
    <submittedName>
        <fullName evidence="1">Uncharacterized protein</fullName>
    </submittedName>
</protein>
<dbReference type="STRING" id="500637.PROVRUST_07983"/>
<accession>D1P6W4</accession>
<sequence length="60" mass="7389">MFLMFMVTLNNFYNIFNRLNVALSLYWRHSFQPVMLNIIQIQSKYCGYRQCIWCLKDDKD</sequence>
<evidence type="ECO:0000313" key="1">
    <source>
        <dbReference type="EMBL" id="EFB70810.1"/>
    </source>
</evidence>
<organism evidence="1 2">
    <name type="scientific">Providencia rustigianii DSM 4541</name>
    <dbReference type="NCBI Taxonomy" id="500637"/>
    <lineage>
        <taxon>Bacteria</taxon>
        <taxon>Pseudomonadati</taxon>
        <taxon>Pseudomonadota</taxon>
        <taxon>Gammaproteobacteria</taxon>
        <taxon>Enterobacterales</taxon>
        <taxon>Morganellaceae</taxon>
        <taxon>Providencia</taxon>
    </lineage>
</organism>
<gene>
    <name evidence="1" type="ORF">PROVRUST_07983</name>
</gene>
<dbReference type="EMBL" id="ABXV02000046">
    <property type="protein sequence ID" value="EFB70810.1"/>
    <property type="molecule type" value="Genomic_DNA"/>
</dbReference>